<dbReference type="EMBL" id="JAVRRJ010000004">
    <property type="protein sequence ID" value="KAK5085228.1"/>
    <property type="molecule type" value="Genomic_DNA"/>
</dbReference>
<dbReference type="AlphaFoldDB" id="A0AAN7SZL4"/>
<feature type="transmembrane region" description="Helical" evidence="2">
    <location>
        <begin position="238"/>
        <end position="259"/>
    </location>
</feature>
<feature type="region of interest" description="Disordered" evidence="1">
    <location>
        <begin position="305"/>
        <end position="330"/>
    </location>
</feature>
<evidence type="ECO:0000256" key="2">
    <source>
        <dbReference type="SAM" id="Phobius"/>
    </source>
</evidence>
<gene>
    <name evidence="3" type="ORF">LTR05_004509</name>
</gene>
<feature type="transmembrane region" description="Helical" evidence="2">
    <location>
        <begin position="95"/>
        <end position="113"/>
    </location>
</feature>
<comment type="caution">
    <text evidence="3">The sequence shown here is derived from an EMBL/GenBank/DDBJ whole genome shotgun (WGS) entry which is preliminary data.</text>
</comment>
<feature type="transmembrane region" description="Helical" evidence="2">
    <location>
        <begin position="160"/>
        <end position="180"/>
    </location>
</feature>
<name>A0AAN7SZL4_9EURO</name>
<feature type="transmembrane region" description="Helical" evidence="2">
    <location>
        <begin position="57"/>
        <end position="75"/>
    </location>
</feature>
<sequence length="330" mass="35786">MGIIGMKSVLRTDPAGHFPECFTTTARPYLRFLPQAVDPYFCAIYETIRRLPQAPGAHALIAQLLRFGVTFVGVVVYEGTRQGSSWLNPAEPHLLVAQATSGAAAIPLYFSVIQARREREQDFESTPPKPTPQNAWATLISVTLGYALPCWYASQISWRGNTLLLVLPYPIYILAMRILLRSSLAPLLKDTSYKIPVLIQASLGFTVSAIGQLKLLGSHIPINEILRPRVGVDFTGDLHAMLLADLAITATGLASHVVLQSYSNRSVLTKAMLLASMAAGSLVVGPGGAISVVWAYAELSNMDKADTDTSKSKAKHSEQQPLLQAQTRSS</sequence>
<protein>
    <submittedName>
        <fullName evidence="3">Uncharacterized protein</fullName>
    </submittedName>
</protein>
<proteinExistence type="predicted"/>
<feature type="compositionally biased region" description="Basic and acidic residues" evidence="1">
    <location>
        <begin position="305"/>
        <end position="318"/>
    </location>
</feature>
<feature type="transmembrane region" description="Helical" evidence="2">
    <location>
        <begin position="192"/>
        <end position="211"/>
    </location>
</feature>
<evidence type="ECO:0000313" key="4">
    <source>
        <dbReference type="Proteomes" id="UP001309876"/>
    </source>
</evidence>
<keyword evidence="2" id="KW-0472">Membrane</keyword>
<keyword evidence="2" id="KW-1133">Transmembrane helix</keyword>
<feature type="transmembrane region" description="Helical" evidence="2">
    <location>
        <begin position="271"/>
        <end position="297"/>
    </location>
</feature>
<feature type="compositionally biased region" description="Polar residues" evidence="1">
    <location>
        <begin position="319"/>
        <end position="330"/>
    </location>
</feature>
<accession>A0AAN7SZL4</accession>
<dbReference type="Proteomes" id="UP001309876">
    <property type="component" value="Unassembled WGS sequence"/>
</dbReference>
<organism evidence="3 4">
    <name type="scientific">Lithohypha guttulata</name>
    <dbReference type="NCBI Taxonomy" id="1690604"/>
    <lineage>
        <taxon>Eukaryota</taxon>
        <taxon>Fungi</taxon>
        <taxon>Dikarya</taxon>
        <taxon>Ascomycota</taxon>
        <taxon>Pezizomycotina</taxon>
        <taxon>Eurotiomycetes</taxon>
        <taxon>Chaetothyriomycetidae</taxon>
        <taxon>Chaetothyriales</taxon>
        <taxon>Trichomeriaceae</taxon>
        <taxon>Lithohypha</taxon>
    </lineage>
</organism>
<keyword evidence="2" id="KW-0812">Transmembrane</keyword>
<reference evidence="3 4" key="1">
    <citation type="submission" date="2023-08" db="EMBL/GenBank/DDBJ databases">
        <title>Black Yeasts Isolated from many extreme environments.</title>
        <authorList>
            <person name="Coleine C."/>
            <person name="Stajich J.E."/>
            <person name="Selbmann L."/>
        </authorList>
    </citation>
    <scope>NUCLEOTIDE SEQUENCE [LARGE SCALE GENOMIC DNA]</scope>
    <source>
        <strain evidence="3 4">CCFEE 5910</strain>
    </source>
</reference>
<evidence type="ECO:0000256" key="1">
    <source>
        <dbReference type="SAM" id="MobiDB-lite"/>
    </source>
</evidence>
<keyword evidence="4" id="KW-1185">Reference proteome</keyword>
<evidence type="ECO:0000313" key="3">
    <source>
        <dbReference type="EMBL" id="KAK5085228.1"/>
    </source>
</evidence>